<accession>A0A2H3CTC3</accession>
<name>A0A2H3CTC3_ARMGA</name>
<gene>
    <name evidence="1" type="ORF">ARMGADRAFT_1019616</name>
</gene>
<proteinExistence type="predicted"/>
<keyword evidence="2" id="KW-1185">Reference proteome</keyword>
<dbReference type="InParanoid" id="A0A2H3CTC3"/>
<dbReference type="EMBL" id="KZ293717">
    <property type="protein sequence ID" value="PBK82422.1"/>
    <property type="molecule type" value="Genomic_DNA"/>
</dbReference>
<dbReference type="AlphaFoldDB" id="A0A2H3CTC3"/>
<organism evidence="1 2">
    <name type="scientific">Armillaria gallica</name>
    <name type="common">Bulbous honey fungus</name>
    <name type="synonym">Armillaria bulbosa</name>
    <dbReference type="NCBI Taxonomy" id="47427"/>
    <lineage>
        <taxon>Eukaryota</taxon>
        <taxon>Fungi</taxon>
        <taxon>Dikarya</taxon>
        <taxon>Basidiomycota</taxon>
        <taxon>Agaricomycotina</taxon>
        <taxon>Agaricomycetes</taxon>
        <taxon>Agaricomycetidae</taxon>
        <taxon>Agaricales</taxon>
        <taxon>Marasmiineae</taxon>
        <taxon>Physalacriaceae</taxon>
        <taxon>Armillaria</taxon>
    </lineage>
</organism>
<evidence type="ECO:0000313" key="1">
    <source>
        <dbReference type="EMBL" id="PBK82422.1"/>
    </source>
</evidence>
<protein>
    <submittedName>
        <fullName evidence="1">Uncharacterized protein</fullName>
    </submittedName>
</protein>
<dbReference type="Proteomes" id="UP000217790">
    <property type="component" value="Unassembled WGS sequence"/>
</dbReference>
<sequence>MAQCRAMGLSSDCRNCILGTLSKSPPLNNDRSTGSSESALPYSIATYENDLGQICEIC</sequence>
<evidence type="ECO:0000313" key="2">
    <source>
        <dbReference type="Proteomes" id="UP000217790"/>
    </source>
</evidence>
<reference evidence="2" key="1">
    <citation type="journal article" date="2017" name="Nat. Ecol. Evol.">
        <title>Genome expansion and lineage-specific genetic innovations in the forest pathogenic fungi Armillaria.</title>
        <authorList>
            <person name="Sipos G."/>
            <person name="Prasanna A.N."/>
            <person name="Walter M.C."/>
            <person name="O'Connor E."/>
            <person name="Balint B."/>
            <person name="Krizsan K."/>
            <person name="Kiss B."/>
            <person name="Hess J."/>
            <person name="Varga T."/>
            <person name="Slot J."/>
            <person name="Riley R."/>
            <person name="Boka B."/>
            <person name="Rigling D."/>
            <person name="Barry K."/>
            <person name="Lee J."/>
            <person name="Mihaltcheva S."/>
            <person name="LaButti K."/>
            <person name="Lipzen A."/>
            <person name="Waldron R."/>
            <person name="Moloney N.M."/>
            <person name="Sperisen C."/>
            <person name="Kredics L."/>
            <person name="Vagvoelgyi C."/>
            <person name="Patrignani A."/>
            <person name="Fitzpatrick D."/>
            <person name="Nagy I."/>
            <person name="Doyle S."/>
            <person name="Anderson J.B."/>
            <person name="Grigoriev I.V."/>
            <person name="Gueldener U."/>
            <person name="Muensterkoetter M."/>
            <person name="Nagy L.G."/>
        </authorList>
    </citation>
    <scope>NUCLEOTIDE SEQUENCE [LARGE SCALE GENOMIC DNA]</scope>
    <source>
        <strain evidence="2">Ar21-2</strain>
    </source>
</reference>